<protein>
    <submittedName>
        <fullName evidence="1">Uncharacterized protein</fullName>
    </submittedName>
</protein>
<dbReference type="AlphaFoldDB" id="A0A1I4JKM6"/>
<name>A0A1I4JKM6_9BACI</name>
<organism evidence="1 2">
    <name type="scientific">Salibacterium qingdaonense</name>
    <dbReference type="NCBI Taxonomy" id="266892"/>
    <lineage>
        <taxon>Bacteria</taxon>
        <taxon>Bacillati</taxon>
        <taxon>Bacillota</taxon>
        <taxon>Bacilli</taxon>
        <taxon>Bacillales</taxon>
        <taxon>Bacillaceae</taxon>
    </lineage>
</organism>
<evidence type="ECO:0000313" key="1">
    <source>
        <dbReference type="EMBL" id="SFL67100.1"/>
    </source>
</evidence>
<keyword evidence="2" id="KW-1185">Reference proteome</keyword>
<dbReference type="EMBL" id="FOTY01000003">
    <property type="protein sequence ID" value="SFL67100.1"/>
    <property type="molecule type" value="Genomic_DNA"/>
</dbReference>
<reference evidence="1 2" key="1">
    <citation type="submission" date="2016-10" db="EMBL/GenBank/DDBJ databases">
        <authorList>
            <person name="de Groot N.N."/>
        </authorList>
    </citation>
    <scope>NUCLEOTIDE SEQUENCE [LARGE SCALE GENOMIC DNA]</scope>
    <source>
        <strain evidence="1 2">CGMCC 1.6134</strain>
    </source>
</reference>
<evidence type="ECO:0000313" key="2">
    <source>
        <dbReference type="Proteomes" id="UP000199668"/>
    </source>
</evidence>
<dbReference type="Proteomes" id="UP000199668">
    <property type="component" value="Unassembled WGS sequence"/>
</dbReference>
<sequence length="88" mass="9859">MACGVVQQPHRSGARMLRLLLRTAQVTRTPQDVRSGPASARAFPRCTQPRSVHNDVYQGTKPSKVPYELFMTTFKGVPNTIKCLRRCS</sequence>
<gene>
    <name evidence="1" type="ORF">SAMN04488054_103215</name>
</gene>
<proteinExistence type="predicted"/>
<accession>A0A1I4JKM6</accession>